<dbReference type="AlphaFoldDB" id="A0A815EJX2"/>
<keyword evidence="2" id="KW-0812">Transmembrane</keyword>
<evidence type="ECO:0000313" key="4">
    <source>
        <dbReference type="EMBL" id="CAF1313459.1"/>
    </source>
</evidence>
<organism evidence="4 5">
    <name type="scientific">Adineta ricciae</name>
    <name type="common">Rotifer</name>
    <dbReference type="NCBI Taxonomy" id="249248"/>
    <lineage>
        <taxon>Eukaryota</taxon>
        <taxon>Metazoa</taxon>
        <taxon>Spiralia</taxon>
        <taxon>Gnathifera</taxon>
        <taxon>Rotifera</taxon>
        <taxon>Eurotatoria</taxon>
        <taxon>Bdelloidea</taxon>
        <taxon>Adinetida</taxon>
        <taxon>Adinetidae</taxon>
        <taxon>Adineta</taxon>
    </lineage>
</organism>
<comment type="caution">
    <text evidence="4">The sequence shown here is derived from an EMBL/GenBank/DDBJ whole genome shotgun (WGS) entry which is preliminary data.</text>
</comment>
<evidence type="ECO:0000256" key="2">
    <source>
        <dbReference type="SAM" id="Phobius"/>
    </source>
</evidence>
<feature type="compositionally biased region" description="Polar residues" evidence="1">
    <location>
        <begin position="260"/>
        <end position="270"/>
    </location>
</feature>
<dbReference type="OrthoDB" id="10036178at2759"/>
<evidence type="ECO:0000313" key="5">
    <source>
        <dbReference type="Proteomes" id="UP000663828"/>
    </source>
</evidence>
<accession>A0A815EJX2</accession>
<name>A0A815EJX2_ADIRI</name>
<feature type="compositionally biased region" description="Low complexity" evidence="1">
    <location>
        <begin position="271"/>
        <end position="283"/>
    </location>
</feature>
<proteinExistence type="predicted"/>
<evidence type="ECO:0000256" key="1">
    <source>
        <dbReference type="SAM" id="MobiDB-lite"/>
    </source>
</evidence>
<feature type="transmembrane region" description="Helical" evidence="2">
    <location>
        <begin position="311"/>
        <end position="333"/>
    </location>
</feature>
<dbReference type="EMBL" id="CAJNOJ010000182">
    <property type="protein sequence ID" value="CAF1255053.1"/>
    <property type="molecule type" value="Genomic_DNA"/>
</dbReference>
<keyword evidence="2" id="KW-1133">Transmembrane helix</keyword>
<protein>
    <submittedName>
        <fullName evidence="4">Uncharacterized protein</fullName>
    </submittedName>
</protein>
<gene>
    <name evidence="3" type="ORF">EDS130_LOCUS28196</name>
    <name evidence="4" type="ORF">XAT740_LOCUS29511</name>
</gene>
<keyword evidence="5" id="KW-1185">Reference proteome</keyword>
<dbReference type="Proteomes" id="UP000663852">
    <property type="component" value="Unassembled WGS sequence"/>
</dbReference>
<sequence>MIYVYPDLQFLIFICILPIYSLAQAELNFVFLNGYNVIRCSDKQIQVYSTDNELLSKILACDDKDKLKYENNAGYEWGSLTAECSADNAYVIEKQVIKRVHAAKDKEHFTSFNASAELKLPCQPVTQYDVEDEKVLEDERLLIFKHELANNAYFAEINGEKQRTIFIQFPIDATICKIVIRSTKEPCPVDPNDMKVTHHCYYNPGGSLPTREDIEAELYQIAQVQPHDMNNLPKDDCSSSETTDTNIYITTDTSVYITNHVNKPGPSQFQKGTNNSSSGSSVVNKEKKGKKPSGGGSPSPKGKAKTKSTQVIVIVIIVILTLGIIGGIGFYVFRKYRFKIFGSESSNDLVDSRNQDPGNLKMNESQQSIASTSTNDMSVVMDANDLSHRGKPKVELQTDVANKRHRGGVNMAFDQDL</sequence>
<dbReference type="Proteomes" id="UP000663828">
    <property type="component" value="Unassembled WGS sequence"/>
</dbReference>
<evidence type="ECO:0000313" key="3">
    <source>
        <dbReference type="EMBL" id="CAF1255053.1"/>
    </source>
</evidence>
<keyword evidence="2" id="KW-0472">Membrane</keyword>
<feature type="region of interest" description="Disordered" evidence="1">
    <location>
        <begin position="260"/>
        <end position="304"/>
    </location>
</feature>
<dbReference type="EMBL" id="CAJNOR010002575">
    <property type="protein sequence ID" value="CAF1313459.1"/>
    <property type="molecule type" value="Genomic_DNA"/>
</dbReference>
<reference evidence="4" key="1">
    <citation type="submission" date="2021-02" db="EMBL/GenBank/DDBJ databases">
        <authorList>
            <person name="Nowell W R."/>
        </authorList>
    </citation>
    <scope>NUCLEOTIDE SEQUENCE</scope>
</reference>